<evidence type="ECO:0000313" key="4">
    <source>
        <dbReference type="EMBL" id="MFD0925161.1"/>
    </source>
</evidence>
<dbReference type="GO" id="GO:0016491">
    <property type="term" value="F:oxidoreductase activity"/>
    <property type="evidence" value="ECO:0007669"/>
    <property type="project" value="UniProtKB-KW"/>
</dbReference>
<reference evidence="5" key="1">
    <citation type="journal article" date="2019" name="Int. J. Syst. Evol. Microbiol.">
        <title>The Global Catalogue of Microorganisms (GCM) 10K type strain sequencing project: providing services to taxonomists for standard genome sequencing and annotation.</title>
        <authorList>
            <consortium name="The Broad Institute Genomics Platform"/>
            <consortium name="The Broad Institute Genome Sequencing Center for Infectious Disease"/>
            <person name="Wu L."/>
            <person name="Ma J."/>
        </authorList>
    </citation>
    <scope>NUCLEOTIDE SEQUENCE [LARGE SCALE GENOMIC DNA]</scope>
    <source>
        <strain evidence="5">CCUG 50873</strain>
    </source>
</reference>
<dbReference type="PANTHER" id="PTHR10204">
    <property type="entry name" value="NAD P H OXIDOREDUCTASE-RELATED"/>
    <property type="match status" value="1"/>
</dbReference>
<dbReference type="InterPro" id="IPR029039">
    <property type="entry name" value="Flavoprotein-like_sf"/>
</dbReference>
<dbReference type="EMBL" id="JBHTIL010000001">
    <property type="protein sequence ID" value="MFD0925161.1"/>
    <property type="molecule type" value="Genomic_DNA"/>
</dbReference>
<keyword evidence="5" id="KW-1185">Reference proteome</keyword>
<dbReference type="InterPro" id="IPR051545">
    <property type="entry name" value="NAD(P)H_dehydrogenase_qn"/>
</dbReference>
<comment type="caution">
    <text evidence="4">The sequence shown here is derived from an EMBL/GenBank/DDBJ whole genome shotgun (WGS) entry which is preliminary data.</text>
</comment>
<feature type="domain" description="Flavodoxin-like fold" evidence="3">
    <location>
        <begin position="6"/>
        <end position="209"/>
    </location>
</feature>
<dbReference type="EC" id="1.-.-.-" evidence="4"/>
<evidence type="ECO:0000256" key="2">
    <source>
        <dbReference type="ARBA" id="ARBA00023002"/>
    </source>
</evidence>
<comment type="similarity">
    <text evidence="1">Belongs to the NAD(P)H dehydrogenase (quinone) family.</text>
</comment>
<protein>
    <submittedName>
        <fullName evidence="4">NAD(P)H-dependent oxidoreductase</fullName>
        <ecNumber evidence="4">1.-.-.-</ecNumber>
        <ecNumber evidence="4">1.6.99.-</ecNumber>
    </submittedName>
</protein>
<accession>A0ABW3G3C9</accession>
<evidence type="ECO:0000256" key="1">
    <source>
        <dbReference type="ARBA" id="ARBA00006252"/>
    </source>
</evidence>
<gene>
    <name evidence="4" type="ORF">ACFQ04_05365</name>
</gene>
<dbReference type="SUPFAM" id="SSF52218">
    <property type="entry name" value="Flavoproteins"/>
    <property type="match status" value="1"/>
</dbReference>
<sequence length="257" mass="28831">MSDPSHILWLYAHPMPTSLNAAVRDEVISRLPDRSWRTEVVDLYAEGWNPLLSHEDVAAASGRTLSDRQRAATLSGSPPDAVRTQQERVMRAQLIVVQFPLWWYGMPAILKGWFDRVFTNGFAFGVRDENGRVRKYGDGNLAGRRLLPVVTAGDRETALRDRGISGDIDDILWPLLHGTAHYTGMTPLRTHLIAEADSISENRVETEVGRLHDRITGASRERPLGFRSLRGGDYGQDHTLHDHVAPTTTGHRAHTRF</sequence>
<dbReference type="InterPro" id="IPR003680">
    <property type="entry name" value="Flavodoxin_fold"/>
</dbReference>
<dbReference type="PANTHER" id="PTHR10204:SF34">
    <property type="entry name" value="NAD(P)H DEHYDROGENASE [QUINONE] 1 ISOFORM 1"/>
    <property type="match status" value="1"/>
</dbReference>
<organism evidence="4 5">
    <name type="scientific">Williamsia deligens</name>
    <dbReference type="NCBI Taxonomy" id="321325"/>
    <lineage>
        <taxon>Bacteria</taxon>
        <taxon>Bacillati</taxon>
        <taxon>Actinomycetota</taxon>
        <taxon>Actinomycetes</taxon>
        <taxon>Mycobacteriales</taxon>
        <taxon>Nocardiaceae</taxon>
        <taxon>Williamsia</taxon>
    </lineage>
</organism>
<name>A0ABW3G3C9_9NOCA</name>
<proteinExistence type="inferred from homology"/>
<dbReference type="Gene3D" id="3.40.50.360">
    <property type="match status" value="1"/>
</dbReference>
<dbReference type="Proteomes" id="UP001597068">
    <property type="component" value="Unassembled WGS sequence"/>
</dbReference>
<evidence type="ECO:0000259" key="3">
    <source>
        <dbReference type="Pfam" id="PF02525"/>
    </source>
</evidence>
<dbReference type="Pfam" id="PF02525">
    <property type="entry name" value="Flavodoxin_2"/>
    <property type="match status" value="1"/>
</dbReference>
<evidence type="ECO:0000313" key="5">
    <source>
        <dbReference type="Proteomes" id="UP001597068"/>
    </source>
</evidence>
<keyword evidence="2 4" id="KW-0560">Oxidoreductase</keyword>
<dbReference type="RefSeq" id="WP_253646865.1">
    <property type="nucleotide sequence ID" value="NZ_BAAAMO010000002.1"/>
</dbReference>
<dbReference type="EC" id="1.6.99.-" evidence="4"/>